<sequence>MAYVPGILPSAPNITAPMLFSYTLPLGKEVSLSISLHHDAPGNATLALEKSQSVDKDTKALFEFDQLADKNGVFASNDVAYDATSPNSTLVNLPAPSAAPLTQPAADSALPDTNLTSTVTTPVPTAEILVVPPPSPPHFGPRCIPVEDTHVNDDFCLFWNLMPHKKSIEEMITCPPPKPELPREIMLWVFRMYNADFRGPWNGTGQLWGVTWDYKNVNFDGPIDIIDLPVTMSPVFIEPVTAGCGDRAESDYPTRLAGAATVTIALAPSGHVVPRLEMFAFAKWLFYLAVLLVPCHYRVMRTTYARLIGKLVDTVTPFIDIPVPVLTLVAALTLCMDNLVLYLNKKRRPTLAGAPVQEDIVLELPGLSVDRAVLGVALITDPDTGAVLIQQVSFDPRAACSHRIILVRSQAMEFEQDEEAETDDSDTDEIASEETFEWEDEEEDIAMQVPVIIITDFDADVVIHRGNWTSCPDVGTVVGLATDSEPIIMPLPTIVITNFDADSIADPVIDFVADPVPPGSSVTITSITTAVSAPFEATLDAKVEQELSEDPVAVDPVPVAADVNTDADSFADDVPVSKSSITPTDAVSIEATPIVAVERESQEEHAPVELPDVAVYMLKVSSTIVAEAVPTTVLTITFGSVSVIAELNAGTQPGHISVPELSIESAVTAVICRIEPVPVSVVSPVTLSIAAANKPTTSAIPFPVPQTLGMKVNMAWHRREDASSGDTLGQCKINAGMYPVLDEMEWTQLIRLKDESLKAAGVHDLCIRRDTCFVCSGVSGERYSSSILWAASSLFHPK</sequence>
<protein>
    <submittedName>
        <fullName evidence="1">Uncharacterized protein</fullName>
    </submittedName>
</protein>
<keyword evidence="2" id="KW-1185">Reference proteome</keyword>
<accession>A0A067M2U3</accession>
<evidence type="ECO:0000313" key="1">
    <source>
        <dbReference type="EMBL" id="KDQ06197.1"/>
    </source>
</evidence>
<reference evidence="2" key="1">
    <citation type="journal article" date="2014" name="Proc. Natl. Acad. Sci. U.S.A.">
        <title>Extensive sampling of basidiomycete genomes demonstrates inadequacy of the white-rot/brown-rot paradigm for wood decay fungi.</title>
        <authorList>
            <person name="Riley R."/>
            <person name="Salamov A.A."/>
            <person name="Brown D.W."/>
            <person name="Nagy L.G."/>
            <person name="Floudas D."/>
            <person name="Held B.W."/>
            <person name="Levasseur A."/>
            <person name="Lombard V."/>
            <person name="Morin E."/>
            <person name="Otillar R."/>
            <person name="Lindquist E.A."/>
            <person name="Sun H."/>
            <person name="LaButti K.M."/>
            <person name="Schmutz J."/>
            <person name="Jabbour D."/>
            <person name="Luo H."/>
            <person name="Baker S.E."/>
            <person name="Pisabarro A.G."/>
            <person name="Walton J.D."/>
            <person name="Blanchette R.A."/>
            <person name="Henrissat B."/>
            <person name="Martin F."/>
            <person name="Cullen D."/>
            <person name="Hibbett D.S."/>
            <person name="Grigoriev I.V."/>
        </authorList>
    </citation>
    <scope>NUCLEOTIDE SEQUENCE [LARGE SCALE GENOMIC DNA]</scope>
    <source>
        <strain evidence="2">FD-172 SS1</strain>
    </source>
</reference>
<name>A0A067M2U3_BOTB1</name>
<proteinExistence type="predicted"/>
<dbReference type="HOGENOM" id="CLU_352309_0_0_1"/>
<dbReference type="EMBL" id="KL198149">
    <property type="protein sequence ID" value="KDQ06197.1"/>
    <property type="molecule type" value="Genomic_DNA"/>
</dbReference>
<evidence type="ECO:0000313" key="2">
    <source>
        <dbReference type="Proteomes" id="UP000027195"/>
    </source>
</evidence>
<gene>
    <name evidence="1" type="ORF">BOTBODRAFT_193168</name>
</gene>
<organism evidence="1 2">
    <name type="scientific">Botryobasidium botryosum (strain FD-172 SS1)</name>
    <dbReference type="NCBI Taxonomy" id="930990"/>
    <lineage>
        <taxon>Eukaryota</taxon>
        <taxon>Fungi</taxon>
        <taxon>Dikarya</taxon>
        <taxon>Basidiomycota</taxon>
        <taxon>Agaricomycotina</taxon>
        <taxon>Agaricomycetes</taxon>
        <taxon>Cantharellales</taxon>
        <taxon>Botryobasidiaceae</taxon>
        <taxon>Botryobasidium</taxon>
    </lineage>
</organism>
<dbReference type="Proteomes" id="UP000027195">
    <property type="component" value="Unassembled WGS sequence"/>
</dbReference>
<dbReference type="AlphaFoldDB" id="A0A067M2U3"/>
<dbReference type="InParanoid" id="A0A067M2U3"/>